<dbReference type="InterPro" id="IPR050216">
    <property type="entry name" value="LRR_domain-containing"/>
</dbReference>
<protein>
    <submittedName>
        <fullName evidence="3">Uncharacterized protein</fullName>
    </submittedName>
</protein>
<reference evidence="3 4" key="1">
    <citation type="submission" date="2019-06" db="EMBL/GenBank/DDBJ databases">
        <title>A chromosome-scale genome assembly of the striped catfish, Pangasianodon hypophthalmus.</title>
        <authorList>
            <person name="Wen M."/>
            <person name="Zahm M."/>
            <person name="Roques C."/>
            <person name="Cabau C."/>
            <person name="Klopp C."/>
            <person name="Donnadieu C."/>
            <person name="Jouanno E."/>
            <person name="Avarre J.-C."/>
            <person name="Campet M."/>
            <person name="Ha T.T.T."/>
            <person name="Dugue R."/>
            <person name="Lampietro C."/>
            <person name="Louis A."/>
            <person name="Herpin A."/>
            <person name="Echchiki A."/>
            <person name="Berthelot C."/>
            <person name="Parey E."/>
            <person name="Roest-Crollius H."/>
            <person name="Braasch I."/>
            <person name="Postlethwait J."/>
            <person name="Bobe J."/>
            <person name="Montfort J."/>
            <person name="Bouchez O."/>
            <person name="Begum T."/>
            <person name="Schartl M."/>
            <person name="Guiguen Y."/>
        </authorList>
    </citation>
    <scope>NUCLEOTIDE SEQUENCE [LARGE SCALE GENOMIC DNA]</scope>
    <source>
        <strain evidence="3 4">Indonesia</strain>
        <tissue evidence="3">Blood</tissue>
    </source>
</reference>
<sequence>MNIDDILDECQTKKWESLNISHRGLVLLPARISELITLKKLFLNHNHLILPPEEILHLDQLEELILDQNQLTVLPNNISTLKHLTYLGVNHNPLSVLPEALGELGELRELWAINCGLISFGSLRSLQWLNLADNKIEDVPEDLKNLQSLVFINLNKNSFKKIPKALTEMPSLQVLLLNFNSVTSLEDDLVLGFSRLIKLDLRQNPLTLRPHHWKGLDFILLGSTETAMDDI</sequence>
<evidence type="ECO:0000313" key="4">
    <source>
        <dbReference type="Proteomes" id="UP000327468"/>
    </source>
</evidence>
<dbReference type="PANTHER" id="PTHR48051">
    <property type="match status" value="1"/>
</dbReference>
<proteinExistence type="predicted"/>
<name>A0A5N5K9S1_PANHP</name>
<keyword evidence="4" id="KW-1185">Reference proteome</keyword>
<dbReference type="SUPFAM" id="SSF52058">
    <property type="entry name" value="L domain-like"/>
    <property type="match status" value="1"/>
</dbReference>
<evidence type="ECO:0000313" key="3">
    <source>
        <dbReference type="EMBL" id="KAB5526013.1"/>
    </source>
</evidence>
<keyword evidence="1" id="KW-0433">Leucine-rich repeat</keyword>
<dbReference type="Gene3D" id="3.80.10.10">
    <property type="entry name" value="Ribonuclease Inhibitor"/>
    <property type="match status" value="2"/>
</dbReference>
<accession>A0A5N5K9S1</accession>
<dbReference type="PANTHER" id="PTHR48051:SF48">
    <property type="entry name" value="MULTIFUNCTIONAL ROCO FAMILY SIGNALING REGULATOR 1"/>
    <property type="match status" value="1"/>
</dbReference>
<dbReference type="Pfam" id="PF00560">
    <property type="entry name" value="LRR_1"/>
    <property type="match status" value="1"/>
</dbReference>
<dbReference type="PROSITE" id="PS51450">
    <property type="entry name" value="LRR"/>
    <property type="match status" value="1"/>
</dbReference>
<dbReference type="Proteomes" id="UP000327468">
    <property type="component" value="Chromosome 25"/>
</dbReference>
<evidence type="ECO:0000256" key="1">
    <source>
        <dbReference type="ARBA" id="ARBA00022614"/>
    </source>
</evidence>
<dbReference type="InterPro" id="IPR032675">
    <property type="entry name" value="LRR_dom_sf"/>
</dbReference>
<organism evidence="3 4">
    <name type="scientific">Pangasianodon hypophthalmus</name>
    <name type="common">Striped catfish</name>
    <name type="synonym">Helicophagus hypophthalmus</name>
    <dbReference type="NCBI Taxonomy" id="310915"/>
    <lineage>
        <taxon>Eukaryota</taxon>
        <taxon>Metazoa</taxon>
        <taxon>Chordata</taxon>
        <taxon>Craniata</taxon>
        <taxon>Vertebrata</taxon>
        <taxon>Euteleostomi</taxon>
        <taxon>Actinopterygii</taxon>
        <taxon>Neopterygii</taxon>
        <taxon>Teleostei</taxon>
        <taxon>Ostariophysi</taxon>
        <taxon>Siluriformes</taxon>
        <taxon>Pangasiidae</taxon>
        <taxon>Pangasianodon</taxon>
    </lineage>
</organism>
<dbReference type="EMBL" id="VFJC01000026">
    <property type="protein sequence ID" value="KAB5526013.1"/>
    <property type="molecule type" value="Genomic_DNA"/>
</dbReference>
<evidence type="ECO:0000256" key="2">
    <source>
        <dbReference type="ARBA" id="ARBA00022737"/>
    </source>
</evidence>
<dbReference type="SMART" id="SM00364">
    <property type="entry name" value="LRR_BAC"/>
    <property type="match status" value="3"/>
</dbReference>
<dbReference type="SMART" id="SM00369">
    <property type="entry name" value="LRR_TYP"/>
    <property type="match status" value="5"/>
</dbReference>
<comment type="caution">
    <text evidence="3">The sequence shown here is derived from an EMBL/GenBank/DDBJ whole genome shotgun (WGS) entry which is preliminary data.</text>
</comment>
<dbReference type="AlphaFoldDB" id="A0A5N5K9S1"/>
<dbReference type="InterPro" id="IPR003591">
    <property type="entry name" value="Leu-rich_rpt_typical-subtyp"/>
</dbReference>
<dbReference type="GO" id="GO:0005737">
    <property type="term" value="C:cytoplasm"/>
    <property type="evidence" value="ECO:0007669"/>
    <property type="project" value="TreeGrafter"/>
</dbReference>
<dbReference type="InterPro" id="IPR001611">
    <property type="entry name" value="Leu-rich_rpt"/>
</dbReference>
<gene>
    <name evidence="3" type="ORF">PHYPO_G00146790</name>
</gene>
<keyword evidence="2" id="KW-0677">Repeat</keyword>